<dbReference type="EMBL" id="BAZW01000036">
    <property type="protein sequence ID" value="GAO31050.1"/>
    <property type="molecule type" value="Genomic_DNA"/>
</dbReference>
<protein>
    <recommendedName>
        <fullName evidence="4">Type VI secretion system transmembrane protein TssQ</fullName>
    </recommendedName>
</protein>
<keyword evidence="1" id="KW-1133">Transmembrane helix</keyword>
<sequence>MQAKNKKEVTAAWLKFSLTLIVTVILAITMFYCFVQTSAIELSEIEKKNLEYDQIYSLQLETTAKVDTLVHLIQLLNTNERINDVLLQNMISNKKMNLIHHLEKMPERDTRVYKMLAMQFNTFLNAKDSIRLLTVEEQLVREDLIQCINNNKVAARQLSIGSATSGLEHP</sequence>
<dbReference type="OrthoDB" id="957420at2"/>
<dbReference type="Proteomes" id="UP000032900">
    <property type="component" value="Unassembled WGS sequence"/>
</dbReference>
<evidence type="ECO:0008006" key="4">
    <source>
        <dbReference type="Google" id="ProtNLM"/>
    </source>
</evidence>
<dbReference type="AlphaFoldDB" id="A0A0E9M1L7"/>
<evidence type="ECO:0000256" key="1">
    <source>
        <dbReference type="SAM" id="Phobius"/>
    </source>
</evidence>
<keyword evidence="1" id="KW-0812">Transmembrane</keyword>
<dbReference type="RefSeq" id="WP_062126720.1">
    <property type="nucleotide sequence ID" value="NZ_BAZW01000036.1"/>
</dbReference>
<gene>
    <name evidence="2" type="ORF">JCM15548_13385</name>
</gene>
<organism evidence="2 3">
    <name type="scientific">Geofilum rubicundum JCM 15548</name>
    <dbReference type="NCBI Taxonomy" id="1236989"/>
    <lineage>
        <taxon>Bacteria</taxon>
        <taxon>Pseudomonadati</taxon>
        <taxon>Bacteroidota</taxon>
        <taxon>Bacteroidia</taxon>
        <taxon>Marinilabiliales</taxon>
        <taxon>Marinilabiliaceae</taxon>
        <taxon>Geofilum</taxon>
    </lineage>
</organism>
<comment type="caution">
    <text evidence="2">The sequence shown here is derived from an EMBL/GenBank/DDBJ whole genome shotgun (WGS) entry which is preliminary data.</text>
</comment>
<reference evidence="2 3" key="1">
    <citation type="journal article" date="2015" name="Microbes Environ.">
        <title>Distribution and evolution of nitrogen fixation genes in the phylum bacteroidetes.</title>
        <authorList>
            <person name="Inoue J."/>
            <person name="Oshima K."/>
            <person name="Suda W."/>
            <person name="Sakamoto M."/>
            <person name="Iino T."/>
            <person name="Noda S."/>
            <person name="Hongoh Y."/>
            <person name="Hattori M."/>
            <person name="Ohkuma M."/>
        </authorList>
    </citation>
    <scope>NUCLEOTIDE SEQUENCE [LARGE SCALE GENOMIC DNA]</scope>
    <source>
        <strain evidence="2">JCM 15548</strain>
    </source>
</reference>
<name>A0A0E9M1L7_9BACT</name>
<evidence type="ECO:0000313" key="3">
    <source>
        <dbReference type="Proteomes" id="UP000032900"/>
    </source>
</evidence>
<keyword evidence="1" id="KW-0472">Membrane</keyword>
<dbReference type="STRING" id="1236989.JCM15548_13385"/>
<evidence type="ECO:0000313" key="2">
    <source>
        <dbReference type="EMBL" id="GAO31050.1"/>
    </source>
</evidence>
<proteinExistence type="predicted"/>
<feature type="transmembrane region" description="Helical" evidence="1">
    <location>
        <begin position="12"/>
        <end position="32"/>
    </location>
</feature>
<dbReference type="InterPro" id="IPR039449">
    <property type="entry name" value="TssO"/>
</dbReference>
<keyword evidence="3" id="KW-1185">Reference proteome</keyword>
<accession>A0A0E9M1L7</accession>
<dbReference type="Pfam" id="PF17561">
    <property type="entry name" value="TssO"/>
    <property type="match status" value="1"/>
</dbReference>